<dbReference type="CDD" id="cd00096">
    <property type="entry name" value="Ig"/>
    <property type="match status" value="1"/>
</dbReference>
<feature type="domain" description="Ig-like" evidence="9">
    <location>
        <begin position="130"/>
        <end position="222"/>
    </location>
</feature>
<evidence type="ECO:0000256" key="2">
    <source>
        <dbReference type="ARBA" id="ARBA00023136"/>
    </source>
</evidence>
<dbReference type="PANTHER" id="PTHR11640">
    <property type="entry name" value="NEPHRIN"/>
    <property type="match status" value="1"/>
</dbReference>
<dbReference type="SUPFAM" id="SSF49265">
    <property type="entry name" value="Fibronectin type III"/>
    <property type="match status" value="1"/>
</dbReference>
<feature type="domain" description="Ig-like" evidence="9">
    <location>
        <begin position="224"/>
        <end position="325"/>
    </location>
</feature>
<dbReference type="InterPro" id="IPR036116">
    <property type="entry name" value="FN3_sf"/>
</dbReference>
<keyword evidence="5" id="KW-0393">Immunoglobulin domain</keyword>
<reference evidence="10 11" key="1">
    <citation type="submission" date="2024-11" db="EMBL/GenBank/DDBJ databases">
        <title>Chromosome-level genome assembly of the freshwater bivalve Anodonta woodiana.</title>
        <authorList>
            <person name="Chen X."/>
        </authorList>
    </citation>
    <scope>NUCLEOTIDE SEQUENCE [LARGE SCALE GENOMIC DNA]</scope>
    <source>
        <strain evidence="10">MN2024</strain>
        <tissue evidence="10">Gills</tissue>
    </source>
</reference>
<evidence type="ECO:0000256" key="4">
    <source>
        <dbReference type="ARBA" id="ARBA00023180"/>
    </source>
</evidence>
<dbReference type="PROSITE" id="PS50835">
    <property type="entry name" value="IG_LIKE"/>
    <property type="match status" value="4"/>
</dbReference>
<dbReference type="Pfam" id="PF08205">
    <property type="entry name" value="C2-set_2"/>
    <property type="match status" value="3"/>
</dbReference>
<dbReference type="GO" id="GO:0016020">
    <property type="term" value="C:membrane"/>
    <property type="evidence" value="ECO:0007669"/>
    <property type="project" value="UniProtKB-SubCell"/>
</dbReference>
<dbReference type="SUPFAM" id="SSF48726">
    <property type="entry name" value="Immunoglobulin"/>
    <property type="match status" value="5"/>
</dbReference>
<evidence type="ECO:0000256" key="5">
    <source>
        <dbReference type="ARBA" id="ARBA00023319"/>
    </source>
</evidence>
<feature type="chain" id="PRO_5044847074" description="Ig-like domain-containing protein" evidence="8">
    <location>
        <begin position="20"/>
        <end position="1055"/>
    </location>
</feature>
<feature type="transmembrane region" description="Helical" evidence="7">
    <location>
        <begin position="858"/>
        <end position="883"/>
    </location>
</feature>
<dbReference type="InterPro" id="IPR013783">
    <property type="entry name" value="Ig-like_fold"/>
</dbReference>
<evidence type="ECO:0000256" key="3">
    <source>
        <dbReference type="ARBA" id="ARBA00023157"/>
    </source>
</evidence>
<name>A0ABD3XRH9_SINWO</name>
<accession>A0ABD3XRH9</accession>
<evidence type="ECO:0000256" key="6">
    <source>
        <dbReference type="SAM" id="MobiDB-lite"/>
    </source>
</evidence>
<dbReference type="SMART" id="SM00409">
    <property type="entry name" value="IG"/>
    <property type="match status" value="5"/>
</dbReference>
<dbReference type="Proteomes" id="UP001634394">
    <property type="component" value="Unassembled WGS sequence"/>
</dbReference>
<keyword evidence="7" id="KW-0812">Transmembrane</keyword>
<organism evidence="10 11">
    <name type="scientific">Sinanodonta woodiana</name>
    <name type="common">Chinese pond mussel</name>
    <name type="synonym">Anodonta woodiana</name>
    <dbReference type="NCBI Taxonomy" id="1069815"/>
    <lineage>
        <taxon>Eukaryota</taxon>
        <taxon>Metazoa</taxon>
        <taxon>Spiralia</taxon>
        <taxon>Lophotrochozoa</taxon>
        <taxon>Mollusca</taxon>
        <taxon>Bivalvia</taxon>
        <taxon>Autobranchia</taxon>
        <taxon>Heteroconchia</taxon>
        <taxon>Palaeoheterodonta</taxon>
        <taxon>Unionida</taxon>
        <taxon>Unionoidea</taxon>
        <taxon>Unionidae</taxon>
        <taxon>Unioninae</taxon>
        <taxon>Sinanodonta</taxon>
    </lineage>
</organism>
<keyword evidence="7" id="KW-1133">Transmembrane helix</keyword>
<comment type="subcellular location">
    <subcellularLocation>
        <location evidence="1">Membrane</location>
        <topology evidence="1">Single-pass type I membrane protein</topology>
    </subcellularLocation>
</comment>
<dbReference type="Gene3D" id="2.60.40.10">
    <property type="entry name" value="Immunoglobulins"/>
    <property type="match status" value="5"/>
</dbReference>
<evidence type="ECO:0000313" key="10">
    <source>
        <dbReference type="EMBL" id="KAL3887593.1"/>
    </source>
</evidence>
<feature type="compositionally biased region" description="Basic and acidic residues" evidence="6">
    <location>
        <begin position="952"/>
        <end position="966"/>
    </location>
</feature>
<dbReference type="AlphaFoldDB" id="A0ABD3XRH9"/>
<evidence type="ECO:0000256" key="1">
    <source>
        <dbReference type="ARBA" id="ARBA00004479"/>
    </source>
</evidence>
<protein>
    <recommendedName>
        <fullName evidence="9">Ig-like domain-containing protein</fullName>
    </recommendedName>
</protein>
<keyword evidence="4" id="KW-0325">Glycoprotein</keyword>
<evidence type="ECO:0000313" key="11">
    <source>
        <dbReference type="Proteomes" id="UP001634394"/>
    </source>
</evidence>
<feature type="compositionally biased region" description="Polar residues" evidence="6">
    <location>
        <begin position="988"/>
        <end position="997"/>
    </location>
</feature>
<gene>
    <name evidence="10" type="ORF">ACJMK2_027532</name>
</gene>
<proteinExistence type="predicted"/>
<dbReference type="InterPro" id="IPR013162">
    <property type="entry name" value="CD80_C2-set"/>
</dbReference>
<dbReference type="SMART" id="SM00408">
    <property type="entry name" value="IGc2"/>
    <property type="match status" value="3"/>
</dbReference>
<feature type="signal peptide" evidence="8">
    <location>
        <begin position="1"/>
        <end position="19"/>
    </location>
</feature>
<dbReference type="InterPro" id="IPR003598">
    <property type="entry name" value="Ig_sub2"/>
</dbReference>
<sequence length="1055" mass="115895">MGNLCVLFISMYLFRCSSGVTIHFQSSSTVPAQGNNLQLSCIVVTTAQDVHYDTTWYSPHTSVELGKCYMQSMKCSGGTTTRNLTADVNGSYLNIQVLNRSLDEGHWRCIYSGQGQVVQADLYVTVYTIPSRLDLTQVPNVNVDLSVTSARLQCTTSGCTHPLPSIQWLSQGQLVSFPVNSTETGGSCVLPEQLYTSTLDLQQNTTWSDNSDKVLIFSCIIEYPDSTMNLITSGSHTIRFAVRVTEAFLQQNNQNITSTLTVNSTEPFTLTCVTGTSRPAPNIDWFIGSRSVGSGTSLLFTPSDTDHNGIIFCQAYNTDPTRKVDSNKPSLFVRVRVTEVFLQRNNQNITSTLTVNSGEPVTLTCVTGTSRPAPNIDWFIGSRPMGSGTSLTFTPNDTYHNGTIYCQAYNTDPNCEVDSNKPKLFVRVKVLTVTLEGSTGGTKVFSEGYPQTLKCSTSPSRPEPIIRWFLGNTIMTDNITSISMTDGDELYVLRSEITLVLMRNSSNQKIRCEGFISGQETYPVSTEVIVDVWYAPYVRVNLSGITVVNYTAVLMCVPQGNPPHYTFHPWIHRVGLTEIRKLDGVNTVNNSTLKLSNISIQDTGTYTCNVDNGVPGLDRQVNQTGYKDVDVQGLPVLDKIELPFAGEHNNPGNIEIRFYSSPPIQLVKFINQSDSSRLLNTSNIEMYLQPSNITMVFYEKRVIRLGHVAGLHFRNLTDTDFGNYTLQLSNNQGTVTLPFDFIISAAPSRPKTFFFINITDDLLVFGIEKGFNGGHEQTFIVAYQPVGMPHAIWSILMISENALEDPFTNGTYYLKIPKIPDGQYIFKVHAENKIGNSSSIELEPVEIKTDQPSPVVNFPVAAVAGGVIGGLLVVIIIVVALVIARRILKPKMKGFEKEMDSTDGNHIKSKLRNNPVYDASNSRSGTGIVVVTPAEGPSKVYAQVVKTKTKKEKAAPEGKHRKPSRGDIYENATQAVKSSADNVYENPGLTTGASSGDNVYETPEASVSKGQVSTGGLLYADVILGPPSTNGRKPIIHDLDDRTIYADIDYRKTSS</sequence>
<keyword evidence="3" id="KW-1015">Disulfide bond</keyword>
<evidence type="ECO:0000256" key="8">
    <source>
        <dbReference type="SAM" id="SignalP"/>
    </source>
</evidence>
<dbReference type="PANTHER" id="PTHR11640:SF31">
    <property type="entry name" value="IRREGULAR CHIASM C-ROUGHEST PROTEIN-RELATED"/>
    <property type="match status" value="1"/>
</dbReference>
<dbReference type="InterPro" id="IPR003599">
    <property type="entry name" value="Ig_sub"/>
</dbReference>
<evidence type="ECO:0000259" key="9">
    <source>
        <dbReference type="PROSITE" id="PS50835"/>
    </source>
</evidence>
<keyword evidence="11" id="KW-1185">Reference proteome</keyword>
<feature type="domain" description="Ig-like" evidence="9">
    <location>
        <begin position="329"/>
        <end position="418"/>
    </location>
</feature>
<feature type="region of interest" description="Disordered" evidence="6">
    <location>
        <begin position="982"/>
        <end position="1011"/>
    </location>
</feature>
<comment type="caution">
    <text evidence="10">The sequence shown here is derived from an EMBL/GenBank/DDBJ whole genome shotgun (WGS) entry which is preliminary data.</text>
</comment>
<dbReference type="InterPro" id="IPR007110">
    <property type="entry name" value="Ig-like_dom"/>
</dbReference>
<feature type="domain" description="Ig-like" evidence="9">
    <location>
        <begin position="422"/>
        <end position="624"/>
    </location>
</feature>
<evidence type="ECO:0000256" key="7">
    <source>
        <dbReference type="SAM" id="Phobius"/>
    </source>
</evidence>
<dbReference type="InterPro" id="IPR036179">
    <property type="entry name" value="Ig-like_dom_sf"/>
</dbReference>
<feature type="region of interest" description="Disordered" evidence="6">
    <location>
        <begin position="898"/>
        <end position="918"/>
    </location>
</feature>
<keyword evidence="2 7" id="KW-0472">Membrane</keyword>
<dbReference type="InterPro" id="IPR051275">
    <property type="entry name" value="Cell_adhesion_signaling"/>
</dbReference>
<dbReference type="EMBL" id="JBJQND010000002">
    <property type="protein sequence ID" value="KAL3887593.1"/>
    <property type="molecule type" value="Genomic_DNA"/>
</dbReference>
<feature type="region of interest" description="Disordered" evidence="6">
    <location>
        <begin position="946"/>
        <end position="966"/>
    </location>
</feature>
<keyword evidence="8" id="KW-0732">Signal</keyword>